<comment type="function">
    <text evidence="9">Facilitates transcription termination by a mechanism that involves Rho binding to the nascent RNA, activation of Rho's RNA-dependent ATPase activity, and release of the mRNA from the DNA template.</text>
</comment>
<evidence type="ECO:0000256" key="4">
    <source>
        <dbReference type="ARBA" id="ARBA00022806"/>
    </source>
</evidence>
<evidence type="ECO:0000256" key="11">
    <source>
        <dbReference type="PROSITE-ProRule" id="PRU01203"/>
    </source>
</evidence>
<dbReference type="InterPro" id="IPR011113">
    <property type="entry name" value="Rho_RNA-bd"/>
</dbReference>
<dbReference type="SUPFAM" id="SSF52540">
    <property type="entry name" value="P-loop containing nucleoside triphosphate hydrolases"/>
    <property type="match status" value="1"/>
</dbReference>
<keyword evidence="4 9" id="KW-0347">Helicase</keyword>
<evidence type="ECO:0000313" key="14">
    <source>
        <dbReference type="Proteomes" id="UP000464787"/>
    </source>
</evidence>
<dbReference type="FunFam" id="3.40.50.300:FF:000072">
    <property type="entry name" value="Transcription termination factor Rho"/>
    <property type="match status" value="1"/>
</dbReference>
<dbReference type="GO" id="GO:0004386">
    <property type="term" value="F:helicase activity"/>
    <property type="evidence" value="ECO:0007669"/>
    <property type="project" value="UniProtKB-UniRule"/>
</dbReference>
<dbReference type="Gene3D" id="1.10.720.10">
    <property type="match status" value="1"/>
</dbReference>
<name>A0A857J246_9BURK</name>
<dbReference type="KEGG" id="xyk:GT347_02445"/>
<feature type="binding site" evidence="9">
    <location>
        <begin position="181"/>
        <end position="186"/>
    </location>
    <ligand>
        <name>ATP</name>
        <dbReference type="ChEBI" id="CHEBI:30616"/>
    </ligand>
</feature>
<dbReference type="CDD" id="cd01128">
    <property type="entry name" value="rho_factor_C"/>
    <property type="match status" value="1"/>
</dbReference>
<keyword evidence="2 9" id="KW-0547">Nucleotide-binding</keyword>
<dbReference type="GO" id="GO:0005524">
    <property type="term" value="F:ATP binding"/>
    <property type="evidence" value="ECO:0007669"/>
    <property type="project" value="UniProtKB-UniRule"/>
</dbReference>
<dbReference type="Gene3D" id="2.40.50.140">
    <property type="entry name" value="Nucleic acid-binding proteins"/>
    <property type="match status" value="1"/>
</dbReference>
<keyword evidence="7 9" id="KW-0805">Transcription regulation</keyword>
<evidence type="ECO:0000256" key="7">
    <source>
        <dbReference type="ARBA" id="ARBA00023015"/>
    </source>
</evidence>
<dbReference type="GO" id="GO:0016787">
    <property type="term" value="F:hydrolase activity"/>
    <property type="evidence" value="ECO:0007669"/>
    <property type="project" value="UniProtKB-KW"/>
</dbReference>
<evidence type="ECO:0000313" key="13">
    <source>
        <dbReference type="EMBL" id="QHI96945.1"/>
    </source>
</evidence>
<dbReference type="InterPro" id="IPR036269">
    <property type="entry name" value="Rho_N_sf"/>
</dbReference>
<keyword evidence="14" id="KW-1185">Reference proteome</keyword>
<keyword evidence="8 9" id="KW-0804">Transcription</keyword>
<evidence type="ECO:0000256" key="10">
    <source>
        <dbReference type="NCBIfam" id="TIGR00767"/>
    </source>
</evidence>
<feature type="domain" description="Rho RNA-BD" evidence="12">
    <location>
        <begin position="48"/>
        <end position="123"/>
    </location>
</feature>
<dbReference type="CDD" id="cd04459">
    <property type="entry name" value="Rho_CSD"/>
    <property type="match status" value="1"/>
</dbReference>
<dbReference type="InterPro" id="IPR000194">
    <property type="entry name" value="ATPase_F1/V1/A1_a/bsu_nucl-bd"/>
</dbReference>
<dbReference type="SMART" id="SM00959">
    <property type="entry name" value="Rho_N"/>
    <property type="match status" value="1"/>
</dbReference>
<evidence type="ECO:0000256" key="1">
    <source>
        <dbReference type="ARBA" id="ARBA00022472"/>
    </source>
</evidence>
<evidence type="ECO:0000256" key="2">
    <source>
        <dbReference type="ARBA" id="ARBA00022741"/>
    </source>
</evidence>
<dbReference type="Pfam" id="PF07498">
    <property type="entry name" value="Rho_N"/>
    <property type="match status" value="1"/>
</dbReference>
<dbReference type="Pfam" id="PF07497">
    <property type="entry name" value="Rho_RNA_bind"/>
    <property type="match status" value="1"/>
</dbReference>
<evidence type="ECO:0000259" key="12">
    <source>
        <dbReference type="PROSITE" id="PS51856"/>
    </source>
</evidence>
<evidence type="ECO:0000256" key="6">
    <source>
        <dbReference type="ARBA" id="ARBA00022884"/>
    </source>
</evidence>
<dbReference type="Pfam" id="PF00006">
    <property type="entry name" value="ATP-synt_ab"/>
    <property type="match status" value="1"/>
</dbReference>
<evidence type="ECO:0000256" key="3">
    <source>
        <dbReference type="ARBA" id="ARBA00022801"/>
    </source>
</evidence>
<dbReference type="SUPFAM" id="SSF50249">
    <property type="entry name" value="Nucleic acid-binding proteins"/>
    <property type="match status" value="1"/>
</dbReference>
<keyword evidence="5 9" id="KW-0067">ATP-binding</keyword>
<dbReference type="EMBL" id="CP047650">
    <property type="protein sequence ID" value="QHI96945.1"/>
    <property type="molecule type" value="Genomic_DNA"/>
</dbReference>
<protein>
    <recommendedName>
        <fullName evidence="9 10">Transcription termination factor Rho</fullName>
        <ecNumber evidence="9 10">3.6.4.-</ecNumber>
    </recommendedName>
    <alternativeName>
        <fullName evidence="9">ATP-dependent helicase Rho</fullName>
    </alternativeName>
</protein>
<dbReference type="HAMAP" id="MF_01884">
    <property type="entry name" value="Rho"/>
    <property type="match status" value="1"/>
</dbReference>
<dbReference type="AlphaFoldDB" id="A0A857J246"/>
<dbReference type="SMART" id="SM00357">
    <property type="entry name" value="CSP"/>
    <property type="match status" value="1"/>
</dbReference>
<comment type="similarity">
    <text evidence="9 11">Belongs to the Rho family.</text>
</comment>
<dbReference type="InterPro" id="IPR012340">
    <property type="entry name" value="NA-bd_OB-fold"/>
</dbReference>
<dbReference type="SUPFAM" id="SSF68912">
    <property type="entry name" value="Rho N-terminal domain-like"/>
    <property type="match status" value="1"/>
</dbReference>
<dbReference type="InterPro" id="IPR027417">
    <property type="entry name" value="P-loop_NTPase"/>
</dbReference>
<dbReference type="Proteomes" id="UP000464787">
    <property type="component" value="Chromosome"/>
</dbReference>
<keyword evidence="6 9" id="KW-0694">RNA-binding</keyword>
<dbReference type="PROSITE" id="PS51856">
    <property type="entry name" value="RHO_RNA_BD"/>
    <property type="match status" value="1"/>
</dbReference>
<dbReference type="Gene3D" id="3.40.50.300">
    <property type="entry name" value="P-loop containing nucleotide triphosphate hydrolases"/>
    <property type="match status" value="1"/>
</dbReference>
<dbReference type="PANTHER" id="PTHR46425:SF1">
    <property type="entry name" value="TRANSCRIPTION TERMINATION FACTOR RHO"/>
    <property type="match status" value="1"/>
</dbReference>
<dbReference type="InterPro" id="IPR041703">
    <property type="entry name" value="Rho_factor_ATP-bd"/>
</dbReference>
<reference evidence="13 14" key="1">
    <citation type="submission" date="2020-01" db="EMBL/GenBank/DDBJ databases">
        <title>Genome sequencing of strain KACC 21265.</title>
        <authorList>
            <person name="Heo J."/>
            <person name="Kim S.-J."/>
            <person name="Kim J.-S."/>
            <person name="Hong S.-B."/>
            <person name="Kwon S.-W."/>
        </authorList>
    </citation>
    <scope>NUCLEOTIDE SEQUENCE [LARGE SCALE GENOMIC DNA]</scope>
    <source>
        <strain evidence="13 14">KACC 21265</strain>
    </source>
</reference>
<dbReference type="InterPro" id="IPR011129">
    <property type="entry name" value="CSD"/>
</dbReference>
<dbReference type="InterPro" id="IPR003593">
    <property type="entry name" value="AAA+_ATPase"/>
</dbReference>
<dbReference type="GO" id="GO:0003723">
    <property type="term" value="F:RNA binding"/>
    <property type="evidence" value="ECO:0007669"/>
    <property type="project" value="UniProtKB-UniRule"/>
</dbReference>
<feature type="binding site" evidence="9">
    <location>
        <position position="212"/>
    </location>
    <ligand>
        <name>ATP</name>
        <dbReference type="ChEBI" id="CHEBI:30616"/>
    </ligand>
</feature>
<dbReference type="GO" id="GO:0005829">
    <property type="term" value="C:cytosol"/>
    <property type="evidence" value="ECO:0007669"/>
    <property type="project" value="UniProtKB-ARBA"/>
</dbReference>
<proteinExistence type="inferred from homology"/>
<evidence type="ECO:0000256" key="8">
    <source>
        <dbReference type="ARBA" id="ARBA00023163"/>
    </source>
</evidence>
<evidence type="ECO:0000256" key="5">
    <source>
        <dbReference type="ARBA" id="ARBA00022840"/>
    </source>
</evidence>
<dbReference type="PANTHER" id="PTHR46425">
    <property type="entry name" value="TRANSCRIPTION TERMINATION FACTOR RHO"/>
    <property type="match status" value="1"/>
</dbReference>
<organism evidence="13 14">
    <name type="scientific">Xylophilus rhododendri</name>
    <dbReference type="NCBI Taxonomy" id="2697032"/>
    <lineage>
        <taxon>Bacteria</taxon>
        <taxon>Pseudomonadati</taxon>
        <taxon>Pseudomonadota</taxon>
        <taxon>Betaproteobacteria</taxon>
        <taxon>Burkholderiales</taxon>
        <taxon>Xylophilus</taxon>
    </lineage>
</organism>
<comment type="caution">
    <text evidence="9">Lacks conserved residue(s) required for the propagation of feature annotation.</text>
</comment>
<sequence length="420" mass="47472">MHLNELKALHVSEVLKQADDLEIENTGRMRKQELMFAIIKKRAKAGEQIFADGVLEILPDGFGFLRSPDTSFTASTDDIYISPSQVRRFNLHTGDMIEGEVRTPKDGERYFALTKLDIVNGSPAENNKHKVMFENLTPLFPKEQMKLERDMKGEENITGRIIDIIAPIGRGQRALIVAPPKSGKTMMMQHIAHAITANNPDVHLMVLLVDERPEEVTEMQRTVKGEIIASTFDEPAARHVHVAEMVIERAKRLVELKKDVVILLDSITRLARAYNNVVPSSGKVLSGGVDSNALQRPKRFFGAARKVEEGGSLTIIATALVDTGSRMDEVIFEEFKGTGNSEIHLNRRLYEKRVFPAIELNKSGTRREELLLAPEILQKTRILRQFMYNMDEIESMELMIKNMKATKTNVDFFDMMRRGG</sequence>
<dbReference type="SMART" id="SM00382">
    <property type="entry name" value="AAA"/>
    <property type="match status" value="1"/>
</dbReference>
<comment type="subunit">
    <text evidence="9">Homohexamer. The homohexamer assembles into an open ring structure.</text>
</comment>
<dbReference type="NCBIfam" id="TIGR00767">
    <property type="entry name" value="rho"/>
    <property type="match status" value="1"/>
</dbReference>
<dbReference type="GO" id="GO:0006353">
    <property type="term" value="P:DNA-templated transcription termination"/>
    <property type="evidence" value="ECO:0007669"/>
    <property type="project" value="UniProtKB-UniRule"/>
</dbReference>
<dbReference type="EC" id="3.6.4.-" evidence="9 10"/>
<dbReference type="InterPro" id="IPR004665">
    <property type="entry name" value="Term_rho"/>
</dbReference>
<dbReference type="NCBIfam" id="NF006886">
    <property type="entry name" value="PRK09376.1"/>
    <property type="match status" value="1"/>
</dbReference>
<dbReference type="InterPro" id="IPR011112">
    <property type="entry name" value="Rho-like_N"/>
</dbReference>
<evidence type="ECO:0000256" key="9">
    <source>
        <dbReference type="HAMAP-Rule" id="MF_01884"/>
    </source>
</evidence>
<gene>
    <name evidence="9 13" type="primary">rho</name>
    <name evidence="13" type="ORF">GT347_02445</name>
</gene>
<dbReference type="GO" id="GO:0008186">
    <property type="term" value="F:ATP-dependent activity, acting on RNA"/>
    <property type="evidence" value="ECO:0007669"/>
    <property type="project" value="UniProtKB-UniRule"/>
</dbReference>
<feature type="binding site" evidence="9">
    <location>
        <begin position="169"/>
        <end position="174"/>
    </location>
    <ligand>
        <name>ATP</name>
        <dbReference type="ChEBI" id="CHEBI:30616"/>
    </ligand>
</feature>
<keyword evidence="1 9" id="KW-0806">Transcription termination</keyword>
<accession>A0A857J246</accession>
<dbReference type="RefSeq" id="WP_160550463.1">
    <property type="nucleotide sequence ID" value="NZ_CP047650.1"/>
</dbReference>
<keyword evidence="3 9" id="KW-0378">Hydrolase</keyword>